<accession>A0A0B7C3V5</accession>
<organism evidence="1">
    <name type="scientific">Arion vulgaris</name>
    <dbReference type="NCBI Taxonomy" id="1028688"/>
    <lineage>
        <taxon>Eukaryota</taxon>
        <taxon>Metazoa</taxon>
        <taxon>Spiralia</taxon>
        <taxon>Lophotrochozoa</taxon>
        <taxon>Mollusca</taxon>
        <taxon>Gastropoda</taxon>
        <taxon>Heterobranchia</taxon>
        <taxon>Euthyneura</taxon>
        <taxon>Panpulmonata</taxon>
        <taxon>Eupulmonata</taxon>
        <taxon>Stylommatophora</taxon>
        <taxon>Helicina</taxon>
        <taxon>Arionoidea</taxon>
        <taxon>Arionidae</taxon>
        <taxon>Arion</taxon>
    </lineage>
</organism>
<feature type="non-terminal residue" evidence="1">
    <location>
        <position position="90"/>
    </location>
</feature>
<reference evidence="1" key="1">
    <citation type="submission" date="2014-12" db="EMBL/GenBank/DDBJ databases">
        <title>Insight into the proteome of Arion vulgaris.</title>
        <authorList>
            <person name="Aradska J."/>
            <person name="Bulat T."/>
            <person name="Smidak R."/>
            <person name="Sarate P."/>
            <person name="Gangsoo J."/>
            <person name="Sialana F."/>
            <person name="Bilban M."/>
            <person name="Lubec G."/>
        </authorList>
    </citation>
    <scope>NUCLEOTIDE SEQUENCE</scope>
    <source>
        <tissue evidence="1">Skin</tissue>
    </source>
</reference>
<proteinExistence type="predicted"/>
<dbReference type="EMBL" id="HACG01052254">
    <property type="protein sequence ID" value="CEK99125.1"/>
    <property type="molecule type" value="Transcribed_RNA"/>
</dbReference>
<gene>
    <name evidence="1" type="primary">ORF220462</name>
</gene>
<evidence type="ECO:0000313" key="1">
    <source>
        <dbReference type="EMBL" id="CEK99125.1"/>
    </source>
</evidence>
<dbReference type="AlphaFoldDB" id="A0A0B7C3V5"/>
<name>A0A0B7C3V5_9EUPU</name>
<sequence length="90" mass="10576">QTLFLLDNPSSDNHLSAVNPMLISGLRSYLHGVYSELDQLNTDLEEAWRVTESRLTVLIQIHRHRERAKEIERKICEYYHPLLREHPIVG</sequence>
<feature type="non-terminal residue" evidence="1">
    <location>
        <position position="1"/>
    </location>
</feature>
<protein>
    <submittedName>
        <fullName evidence="1">Uncharacterized protein</fullName>
    </submittedName>
</protein>